<dbReference type="Proteomes" id="UP000070646">
    <property type="component" value="Unassembled WGS sequence"/>
</dbReference>
<dbReference type="EMBL" id="LRPU01000273">
    <property type="protein sequence ID" value="KXA01033.1"/>
    <property type="molecule type" value="Genomic_DNA"/>
</dbReference>
<reference evidence="1 2" key="1">
    <citation type="submission" date="2016-01" db="EMBL/GenBank/DDBJ databases">
        <authorList>
            <person name="Oliw E.H."/>
        </authorList>
    </citation>
    <scope>NUCLEOTIDE SEQUENCE [LARGE SCALE GENOMIC DNA]</scope>
    <source>
        <strain evidence="1 2">MJR7757A</strain>
    </source>
</reference>
<dbReference type="RefSeq" id="WP_060797119.1">
    <property type="nucleotide sequence ID" value="NZ_CP120689.1"/>
</dbReference>
<comment type="caution">
    <text evidence="1">The sequence shown here is derived from an EMBL/GenBank/DDBJ whole genome shotgun (WGS) entry which is preliminary data.</text>
</comment>
<gene>
    <name evidence="1" type="ORF">HMPREF3222_03425</name>
</gene>
<name>A0A133MAE8_CLOPF</name>
<dbReference type="AlphaFoldDB" id="A0A133MAE8"/>
<sequence>MTDSELKEISIELIYNYLNNPTLYPKNKIENMFKPAITILNKNLSEYFSINGCIKSESIGEESVTYKDNVDLESLILTIKYLLPDPKRRLGIVYC</sequence>
<evidence type="ECO:0008006" key="3">
    <source>
        <dbReference type="Google" id="ProtNLM"/>
    </source>
</evidence>
<organism evidence="1 2">
    <name type="scientific">Clostridium perfringens</name>
    <dbReference type="NCBI Taxonomy" id="1502"/>
    <lineage>
        <taxon>Bacteria</taxon>
        <taxon>Bacillati</taxon>
        <taxon>Bacillota</taxon>
        <taxon>Clostridia</taxon>
        <taxon>Eubacteriales</taxon>
        <taxon>Clostridiaceae</taxon>
        <taxon>Clostridium</taxon>
    </lineage>
</organism>
<evidence type="ECO:0000313" key="2">
    <source>
        <dbReference type="Proteomes" id="UP000070646"/>
    </source>
</evidence>
<evidence type="ECO:0000313" key="1">
    <source>
        <dbReference type="EMBL" id="KXA01033.1"/>
    </source>
</evidence>
<proteinExistence type="predicted"/>
<protein>
    <recommendedName>
        <fullName evidence="3">Phage gp6-like head-tail connector protein</fullName>
    </recommendedName>
</protein>
<dbReference type="PATRIC" id="fig|1502.174.peg.3464"/>
<accession>A0A133MAE8</accession>